<dbReference type="SUPFAM" id="SSF54695">
    <property type="entry name" value="POZ domain"/>
    <property type="match status" value="1"/>
</dbReference>
<dbReference type="InterPro" id="IPR016073">
    <property type="entry name" value="Skp1_comp_POZ"/>
</dbReference>
<evidence type="ECO:0000256" key="4">
    <source>
        <dbReference type="SAM" id="MobiDB-lite"/>
    </source>
</evidence>
<evidence type="ECO:0000256" key="3">
    <source>
        <dbReference type="ARBA" id="ARBA00022786"/>
    </source>
</evidence>
<feature type="region of interest" description="Disordered" evidence="4">
    <location>
        <begin position="58"/>
        <end position="78"/>
    </location>
</feature>
<evidence type="ECO:0000259" key="5">
    <source>
        <dbReference type="Pfam" id="PF03931"/>
    </source>
</evidence>
<evidence type="ECO:0000313" key="6">
    <source>
        <dbReference type="EMBL" id="CAI0455399.1"/>
    </source>
</evidence>
<gene>
    <name evidence="6" type="ORF">LITE_LOCUS32307</name>
</gene>
<evidence type="ECO:0000256" key="1">
    <source>
        <dbReference type="ARBA" id="ARBA00004906"/>
    </source>
</evidence>
<dbReference type="PANTHER" id="PTHR11165">
    <property type="entry name" value="SKP1"/>
    <property type="match status" value="1"/>
</dbReference>
<dbReference type="InterPro" id="IPR016897">
    <property type="entry name" value="SKP1"/>
</dbReference>
<reference evidence="6" key="1">
    <citation type="submission" date="2022-08" db="EMBL/GenBank/DDBJ databases">
        <authorList>
            <person name="Gutierrez-Valencia J."/>
        </authorList>
    </citation>
    <scope>NUCLEOTIDE SEQUENCE</scope>
</reference>
<organism evidence="6 7">
    <name type="scientific">Linum tenue</name>
    <dbReference type="NCBI Taxonomy" id="586396"/>
    <lineage>
        <taxon>Eukaryota</taxon>
        <taxon>Viridiplantae</taxon>
        <taxon>Streptophyta</taxon>
        <taxon>Embryophyta</taxon>
        <taxon>Tracheophyta</taxon>
        <taxon>Spermatophyta</taxon>
        <taxon>Magnoliopsida</taxon>
        <taxon>eudicotyledons</taxon>
        <taxon>Gunneridae</taxon>
        <taxon>Pentapetalae</taxon>
        <taxon>rosids</taxon>
        <taxon>fabids</taxon>
        <taxon>Malpighiales</taxon>
        <taxon>Linaceae</taxon>
        <taxon>Linum</taxon>
    </lineage>
</organism>
<comment type="caution">
    <text evidence="6">The sequence shown here is derived from an EMBL/GenBank/DDBJ whole genome shotgun (WGS) entry which is preliminary data.</text>
</comment>
<proteinExistence type="inferred from homology"/>
<keyword evidence="3" id="KW-0833">Ubl conjugation pathway</keyword>
<accession>A0AAV0N9Y2</accession>
<evidence type="ECO:0000313" key="7">
    <source>
        <dbReference type="Proteomes" id="UP001154282"/>
    </source>
</evidence>
<dbReference type="Gene3D" id="3.30.710.10">
    <property type="entry name" value="Potassium Channel Kv1.1, Chain A"/>
    <property type="match status" value="1"/>
</dbReference>
<dbReference type="GO" id="GO:0009867">
    <property type="term" value="P:jasmonic acid mediated signaling pathway"/>
    <property type="evidence" value="ECO:0007669"/>
    <property type="project" value="UniProtKB-ARBA"/>
</dbReference>
<dbReference type="InterPro" id="IPR001232">
    <property type="entry name" value="SKP1-like"/>
</dbReference>
<sequence length="122" mass="13846">MKKLTKSPDCRNNVDKCSEKKFITLKSSDDESFQVEEEVAVQSQTIKHMIKDDCVDDYTPIPNDQHHRRDSSQSDQVLQEAQVHSSICRRLEGVRRGFHLRMSGDLSIVACIQNQLGGSKSP</sequence>
<name>A0AAV0N9Y2_9ROSI</name>
<evidence type="ECO:0000256" key="2">
    <source>
        <dbReference type="ARBA" id="ARBA00009993"/>
    </source>
</evidence>
<dbReference type="InterPro" id="IPR011333">
    <property type="entry name" value="SKP1/BTB/POZ_sf"/>
</dbReference>
<protein>
    <recommendedName>
        <fullName evidence="5">SKP1 component POZ domain-containing protein</fullName>
    </recommendedName>
</protein>
<comment type="similarity">
    <text evidence="2">Belongs to the SKP1 family.</text>
</comment>
<dbReference type="Proteomes" id="UP001154282">
    <property type="component" value="Unassembled WGS sequence"/>
</dbReference>
<comment type="pathway">
    <text evidence="1">Protein modification; protein ubiquitination.</text>
</comment>
<dbReference type="SMART" id="SM00512">
    <property type="entry name" value="Skp1"/>
    <property type="match status" value="1"/>
</dbReference>
<feature type="domain" description="SKP1 component POZ" evidence="5">
    <location>
        <begin position="21"/>
        <end position="63"/>
    </location>
</feature>
<dbReference type="EMBL" id="CAMGYJ010000008">
    <property type="protein sequence ID" value="CAI0455399.1"/>
    <property type="molecule type" value="Genomic_DNA"/>
</dbReference>
<dbReference type="GO" id="GO:0006511">
    <property type="term" value="P:ubiquitin-dependent protein catabolic process"/>
    <property type="evidence" value="ECO:0007669"/>
    <property type="project" value="InterPro"/>
</dbReference>
<keyword evidence="7" id="KW-1185">Reference proteome</keyword>
<dbReference type="Pfam" id="PF03931">
    <property type="entry name" value="Skp1_POZ"/>
    <property type="match status" value="1"/>
</dbReference>
<dbReference type="AlphaFoldDB" id="A0AAV0N9Y2"/>